<dbReference type="GO" id="GO:0003899">
    <property type="term" value="F:DNA-directed RNA polymerase activity"/>
    <property type="evidence" value="ECO:0007669"/>
    <property type="project" value="UniProtKB-EC"/>
</dbReference>
<organism evidence="6 7">
    <name type="scientific">Bacillus cereus</name>
    <dbReference type="NCBI Taxonomy" id="1396"/>
    <lineage>
        <taxon>Bacteria</taxon>
        <taxon>Bacillati</taxon>
        <taxon>Bacillota</taxon>
        <taxon>Bacilli</taxon>
        <taxon>Bacillales</taxon>
        <taxon>Bacillaceae</taxon>
        <taxon>Bacillus</taxon>
        <taxon>Bacillus cereus group</taxon>
    </lineage>
</organism>
<feature type="domain" description="RNA polymerase sigma-70 region 2" evidence="5">
    <location>
        <begin position="24"/>
        <end position="83"/>
    </location>
</feature>
<keyword evidence="6" id="KW-0548">Nucleotidyltransferase</keyword>
<dbReference type="NCBIfam" id="TIGR02937">
    <property type="entry name" value="sigma70-ECF"/>
    <property type="match status" value="1"/>
</dbReference>
<dbReference type="Gene3D" id="1.10.1740.10">
    <property type="match status" value="1"/>
</dbReference>
<dbReference type="PANTHER" id="PTHR30385:SF4">
    <property type="entry name" value="RNA POLYMERASE SIGMA-E FACTOR"/>
    <property type="match status" value="1"/>
</dbReference>
<keyword evidence="1" id="KW-0805">Transcription regulation</keyword>
<proteinExistence type="predicted"/>
<sequence>MPFRNRYNVKPTTFTETVALYEGMIVNQIKKLGIRQDYEEYYQCGLIGLWHAYERFDAEKGYFPAYALVTVRGYMLERLKKESTMQERYVCVGEYEDIFQFEEIEMRAKEFMSVLDEKEKYIIFERFFVGKTMGEIAVETEMTYYQVRWVYRQALEKMRDSVKE</sequence>
<dbReference type="Pfam" id="PF04542">
    <property type="entry name" value="Sigma70_r2"/>
    <property type="match status" value="1"/>
</dbReference>
<evidence type="ECO:0000313" key="7">
    <source>
        <dbReference type="Proteomes" id="UP000220635"/>
    </source>
</evidence>
<dbReference type="EC" id="2.7.7.6" evidence="6"/>
<keyword evidence="2" id="KW-0731">Sigma factor</keyword>
<protein>
    <submittedName>
        <fullName evidence="6">RNA polymerase subunit sigma-70</fullName>
        <ecNumber evidence="6">2.7.7.6</ecNumber>
    </submittedName>
</protein>
<evidence type="ECO:0000259" key="5">
    <source>
        <dbReference type="Pfam" id="PF04542"/>
    </source>
</evidence>
<evidence type="ECO:0000256" key="2">
    <source>
        <dbReference type="ARBA" id="ARBA00023082"/>
    </source>
</evidence>
<dbReference type="Gene3D" id="1.20.140.160">
    <property type="match status" value="1"/>
</dbReference>
<accession>A0A2A8Q295</accession>
<dbReference type="GO" id="GO:0016987">
    <property type="term" value="F:sigma factor activity"/>
    <property type="evidence" value="ECO:0007669"/>
    <property type="project" value="UniProtKB-KW"/>
</dbReference>
<dbReference type="InterPro" id="IPR007627">
    <property type="entry name" value="RNA_pol_sigma70_r2"/>
</dbReference>
<dbReference type="SUPFAM" id="SSF88659">
    <property type="entry name" value="Sigma3 and sigma4 domains of RNA polymerase sigma factors"/>
    <property type="match status" value="1"/>
</dbReference>
<name>A0A2A8Q295_BACCE</name>
<reference evidence="6 7" key="1">
    <citation type="submission" date="2017-09" db="EMBL/GenBank/DDBJ databases">
        <title>Large-scale bioinformatics analysis of Bacillus genomes uncovers conserved roles of natural products in bacterial physiology.</title>
        <authorList>
            <consortium name="Agbiome Team Llc"/>
            <person name="Bleich R.M."/>
            <person name="Grubbs K.J."/>
            <person name="Santa Maria K.C."/>
            <person name="Allen S.E."/>
            <person name="Farag S."/>
            <person name="Shank E.A."/>
            <person name="Bowers A."/>
        </authorList>
    </citation>
    <scope>NUCLEOTIDE SEQUENCE [LARGE SCALE GENOMIC DNA]</scope>
    <source>
        <strain evidence="6 7">AFS010695</strain>
    </source>
</reference>
<keyword evidence="4" id="KW-0804">Transcription</keyword>
<gene>
    <name evidence="6" type="ORF">CN425_00290</name>
</gene>
<evidence type="ECO:0000256" key="4">
    <source>
        <dbReference type="ARBA" id="ARBA00023163"/>
    </source>
</evidence>
<evidence type="ECO:0000256" key="3">
    <source>
        <dbReference type="ARBA" id="ARBA00023125"/>
    </source>
</evidence>
<keyword evidence="6" id="KW-0808">Transferase</keyword>
<comment type="caution">
    <text evidence="6">The sequence shown here is derived from an EMBL/GenBank/DDBJ whole genome shotgun (WGS) entry which is preliminary data.</text>
</comment>
<dbReference type="SUPFAM" id="SSF88946">
    <property type="entry name" value="Sigma2 domain of RNA polymerase sigma factors"/>
    <property type="match status" value="1"/>
</dbReference>
<dbReference type="InterPro" id="IPR013325">
    <property type="entry name" value="RNA_pol_sigma_r2"/>
</dbReference>
<dbReference type="GO" id="GO:0006352">
    <property type="term" value="P:DNA-templated transcription initiation"/>
    <property type="evidence" value="ECO:0007669"/>
    <property type="project" value="InterPro"/>
</dbReference>
<keyword evidence="3" id="KW-0238">DNA-binding</keyword>
<evidence type="ECO:0000313" key="6">
    <source>
        <dbReference type="EMBL" id="PEW07090.1"/>
    </source>
</evidence>
<evidence type="ECO:0000256" key="1">
    <source>
        <dbReference type="ARBA" id="ARBA00023015"/>
    </source>
</evidence>
<dbReference type="AlphaFoldDB" id="A0A2A8Q295"/>
<dbReference type="Proteomes" id="UP000220635">
    <property type="component" value="Unassembled WGS sequence"/>
</dbReference>
<dbReference type="InterPro" id="IPR013324">
    <property type="entry name" value="RNA_pol_sigma_r3/r4-like"/>
</dbReference>
<dbReference type="GO" id="GO:0003677">
    <property type="term" value="F:DNA binding"/>
    <property type="evidence" value="ECO:0007669"/>
    <property type="project" value="UniProtKB-KW"/>
</dbReference>
<dbReference type="NCBIfam" id="NF005248">
    <property type="entry name" value="PRK06759.1"/>
    <property type="match status" value="1"/>
</dbReference>
<dbReference type="EMBL" id="NTWE01000003">
    <property type="protein sequence ID" value="PEW07090.1"/>
    <property type="molecule type" value="Genomic_DNA"/>
</dbReference>
<dbReference type="PANTHER" id="PTHR30385">
    <property type="entry name" value="SIGMA FACTOR F FLAGELLAR"/>
    <property type="match status" value="1"/>
</dbReference>
<dbReference type="InterPro" id="IPR014284">
    <property type="entry name" value="RNA_pol_sigma-70_dom"/>
</dbReference>